<dbReference type="InterPro" id="IPR008480">
    <property type="entry name" value="DUF761_pln"/>
</dbReference>
<feature type="compositionally biased region" description="Acidic residues" evidence="1">
    <location>
        <begin position="190"/>
        <end position="199"/>
    </location>
</feature>
<feature type="region of interest" description="Disordered" evidence="1">
    <location>
        <begin position="179"/>
        <end position="199"/>
    </location>
</feature>
<dbReference type="Proteomes" id="UP000327013">
    <property type="component" value="Chromosome 1"/>
</dbReference>
<dbReference type="OrthoDB" id="680761at2759"/>
<dbReference type="PANTHER" id="PTHR35997:SF6">
    <property type="entry name" value="COTTON FIBER PROTEIN"/>
    <property type="match status" value="1"/>
</dbReference>
<organism evidence="3 4">
    <name type="scientific">Carpinus fangiana</name>
    <dbReference type="NCBI Taxonomy" id="176857"/>
    <lineage>
        <taxon>Eukaryota</taxon>
        <taxon>Viridiplantae</taxon>
        <taxon>Streptophyta</taxon>
        <taxon>Embryophyta</taxon>
        <taxon>Tracheophyta</taxon>
        <taxon>Spermatophyta</taxon>
        <taxon>Magnoliopsida</taxon>
        <taxon>eudicotyledons</taxon>
        <taxon>Gunneridae</taxon>
        <taxon>Pentapetalae</taxon>
        <taxon>rosids</taxon>
        <taxon>fabids</taxon>
        <taxon>Fagales</taxon>
        <taxon>Betulaceae</taxon>
        <taxon>Carpinus</taxon>
    </lineage>
</organism>
<evidence type="ECO:0000313" key="3">
    <source>
        <dbReference type="EMBL" id="KAE7996185.1"/>
    </source>
</evidence>
<proteinExistence type="predicted"/>
<dbReference type="EMBL" id="CM017321">
    <property type="protein sequence ID" value="KAE7996185.1"/>
    <property type="molecule type" value="Genomic_DNA"/>
</dbReference>
<evidence type="ECO:0008006" key="5">
    <source>
        <dbReference type="Google" id="ProtNLM"/>
    </source>
</evidence>
<dbReference type="PANTHER" id="PTHR35997">
    <property type="entry name" value="COTTON FIBER PROTEIN-RELATED"/>
    <property type="match status" value="1"/>
</dbReference>
<accession>A0A5N6QAI3</accession>
<keyword evidence="2" id="KW-1133">Transmembrane helix</keyword>
<evidence type="ECO:0000313" key="4">
    <source>
        <dbReference type="Proteomes" id="UP000327013"/>
    </source>
</evidence>
<feature type="transmembrane region" description="Helical" evidence="2">
    <location>
        <begin position="29"/>
        <end position="49"/>
    </location>
</feature>
<keyword evidence="2" id="KW-0472">Membrane</keyword>
<dbReference type="Pfam" id="PF05553">
    <property type="entry name" value="DUF761"/>
    <property type="match status" value="1"/>
</dbReference>
<dbReference type="AlphaFoldDB" id="A0A5N6QAI3"/>
<feature type="region of interest" description="Disordered" evidence="1">
    <location>
        <begin position="1"/>
        <end position="22"/>
    </location>
</feature>
<sequence>MTKPPSNLVEDSIKSNKSSKGYPPKAKDMSFFAFLLSSIFIYISIFYIFDDLSLSTLFNTTKFWFFISNTLILIIAADYGAFSSSKENQDVHEEYMMHGQVKYVVSQHPEVVEEITTNYKQEVDDDLKEKKVIYIAKDLQEKRQVDHKIHAKEICRPSKSEKPKRVVIDERNNIVRWPAETDDQKHEPSVEEDEFSGMSDEELNRRFEEFIQRFNRQIRLQGTRNFKLNLK</sequence>
<feature type="transmembrane region" description="Helical" evidence="2">
    <location>
        <begin position="61"/>
        <end position="82"/>
    </location>
</feature>
<keyword evidence="2" id="KW-0812">Transmembrane</keyword>
<name>A0A5N6QAI3_9ROSI</name>
<gene>
    <name evidence="3" type="ORF">FH972_000927</name>
</gene>
<keyword evidence="4" id="KW-1185">Reference proteome</keyword>
<reference evidence="3 4" key="1">
    <citation type="submission" date="2019-06" db="EMBL/GenBank/DDBJ databases">
        <title>A chromosomal-level reference genome of Carpinus fangiana (Coryloideae, Betulaceae).</title>
        <authorList>
            <person name="Yang X."/>
            <person name="Wang Z."/>
            <person name="Zhang L."/>
            <person name="Hao G."/>
            <person name="Liu J."/>
            <person name="Yang Y."/>
        </authorList>
    </citation>
    <scope>NUCLEOTIDE SEQUENCE [LARGE SCALE GENOMIC DNA]</scope>
    <source>
        <strain evidence="3">Cfa_2016G</strain>
        <tissue evidence="3">Leaf</tissue>
    </source>
</reference>
<evidence type="ECO:0000256" key="1">
    <source>
        <dbReference type="SAM" id="MobiDB-lite"/>
    </source>
</evidence>
<protein>
    <recommendedName>
        <fullName evidence="5">DUF4408 domain-containing protein</fullName>
    </recommendedName>
</protein>
<evidence type="ECO:0000256" key="2">
    <source>
        <dbReference type="SAM" id="Phobius"/>
    </source>
</evidence>